<dbReference type="SMART" id="SM00924">
    <property type="entry name" value="MgtE_N"/>
    <property type="match status" value="1"/>
</dbReference>
<feature type="transmembrane region" description="Helical" evidence="9">
    <location>
        <begin position="291"/>
        <end position="310"/>
    </location>
</feature>
<dbReference type="SUPFAM" id="SSF54631">
    <property type="entry name" value="CBS-domain pair"/>
    <property type="match status" value="1"/>
</dbReference>
<feature type="domain" description="CBS" evidence="10">
    <location>
        <begin position="207"/>
        <end position="264"/>
    </location>
</feature>
<proteinExistence type="inferred from homology"/>
<gene>
    <name evidence="11" type="ORF">J2S74_003809</name>
</gene>
<dbReference type="NCBIfam" id="TIGR00400">
    <property type="entry name" value="mgtE"/>
    <property type="match status" value="1"/>
</dbReference>
<dbReference type="Gene3D" id="1.25.60.10">
    <property type="entry name" value="MgtE N-terminal domain-like"/>
    <property type="match status" value="1"/>
</dbReference>
<dbReference type="InterPro" id="IPR046342">
    <property type="entry name" value="CBS_dom_sf"/>
</dbReference>
<evidence type="ECO:0000313" key="12">
    <source>
        <dbReference type="Proteomes" id="UP001230005"/>
    </source>
</evidence>
<accession>A0ABT9ZZU4</accession>
<evidence type="ECO:0000256" key="3">
    <source>
        <dbReference type="ARBA" id="ARBA00022448"/>
    </source>
</evidence>
<keyword evidence="9" id="KW-0479">Metal-binding</keyword>
<feature type="transmembrane region" description="Helical" evidence="9">
    <location>
        <begin position="316"/>
        <end position="342"/>
    </location>
</feature>
<comment type="similarity">
    <text evidence="2 9">Belongs to the SLC41A transporter family.</text>
</comment>
<dbReference type="Proteomes" id="UP001230005">
    <property type="component" value="Unassembled WGS sequence"/>
</dbReference>
<evidence type="ECO:0000256" key="9">
    <source>
        <dbReference type="RuleBase" id="RU362011"/>
    </source>
</evidence>
<keyword evidence="6 9" id="KW-1133">Transmembrane helix</keyword>
<comment type="function">
    <text evidence="9">Acts as a magnesium transporter.</text>
</comment>
<feature type="transmembrane region" description="Helical" evidence="9">
    <location>
        <begin position="363"/>
        <end position="384"/>
    </location>
</feature>
<evidence type="ECO:0000313" key="11">
    <source>
        <dbReference type="EMBL" id="MDQ0256389.1"/>
    </source>
</evidence>
<dbReference type="Pfam" id="PF03448">
    <property type="entry name" value="MgtE_N"/>
    <property type="match status" value="1"/>
</dbReference>
<dbReference type="SUPFAM" id="SSF158791">
    <property type="entry name" value="MgtE N-terminal domain-like"/>
    <property type="match status" value="1"/>
</dbReference>
<dbReference type="PROSITE" id="PS51371">
    <property type="entry name" value="CBS"/>
    <property type="match status" value="2"/>
</dbReference>
<dbReference type="InterPro" id="IPR006668">
    <property type="entry name" value="Mg_transptr_MgtE_intracell_dom"/>
</dbReference>
<dbReference type="Pfam" id="PF00571">
    <property type="entry name" value="CBS"/>
    <property type="match status" value="2"/>
</dbReference>
<dbReference type="SUPFAM" id="SSF161093">
    <property type="entry name" value="MgtE membrane domain-like"/>
    <property type="match status" value="1"/>
</dbReference>
<comment type="subunit">
    <text evidence="9">Homodimer.</text>
</comment>
<feature type="transmembrane region" description="Helical" evidence="9">
    <location>
        <begin position="429"/>
        <end position="452"/>
    </location>
</feature>
<dbReference type="SMART" id="SM00116">
    <property type="entry name" value="CBS"/>
    <property type="match status" value="2"/>
</dbReference>
<protein>
    <recommendedName>
        <fullName evidence="9">Magnesium transporter MgtE</fullName>
    </recommendedName>
</protein>
<name>A0ABT9ZZU4_9BACI</name>
<evidence type="ECO:0000256" key="6">
    <source>
        <dbReference type="ARBA" id="ARBA00022989"/>
    </source>
</evidence>
<keyword evidence="3 9" id="KW-0813">Transport</keyword>
<dbReference type="EMBL" id="JAUSUG010000016">
    <property type="protein sequence ID" value="MDQ0256389.1"/>
    <property type="molecule type" value="Genomic_DNA"/>
</dbReference>
<dbReference type="InterPro" id="IPR036739">
    <property type="entry name" value="SLC41_membr_dom_sf"/>
</dbReference>
<dbReference type="Gene3D" id="1.10.357.20">
    <property type="entry name" value="SLC41 divalent cation transporters, integral membrane domain"/>
    <property type="match status" value="1"/>
</dbReference>
<keyword evidence="8" id="KW-0129">CBS domain</keyword>
<keyword evidence="4 9" id="KW-0812">Transmembrane</keyword>
<reference evidence="11 12" key="1">
    <citation type="submission" date="2023-07" db="EMBL/GenBank/DDBJ databases">
        <title>Genomic Encyclopedia of Type Strains, Phase IV (KMG-IV): sequencing the most valuable type-strain genomes for metagenomic binning, comparative biology and taxonomic classification.</title>
        <authorList>
            <person name="Goeker M."/>
        </authorList>
    </citation>
    <scope>NUCLEOTIDE SEQUENCE [LARGE SCALE GENOMIC DNA]</scope>
    <source>
        <strain evidence="11 12">DSM 9768</strain>
    </source>
</reference>
<evidence type="ECO:0000256" key="2">
    <source>
        <dbReference type="ARBA" id="ARBA00009749"/>
    </source>
</evidence>
<feature type="domain" description="CBS" evidence="10">
    <location>
        <begin position="143"/>
        <end position="204"/>
    </location>
</feature>
<dbReference type="Pfam" id="PF01769">
    <property type="entry name" value="MgtE"/>
    <property type="match status" value="1"/>
</dbReference>
<dbReference type="InterPro" id="IPR000644">
    <property type="entry name" value="CBS_dom"/>
</dbReference>
<evidence type="ECO:0000256" key="8">
    <source>
        <dbReference type="PROSITE-ProRule" id="PRU00703"/>
    </source>
</evidence>
<comment type="caution">
    <text evidence="11">The sequence shown here is derived from an EMBL/GenBank/DDBJ whole genome shotgun (WGS) entry which is preliminary data.</text>
</comment>
<organism evidence="11 12">
    <name type="scientific">Evansella vedderi</name>
    <dbReference type="NCBI Taxonomy" id="38282"/>
    <lineage>
        <taxon>Bacteria</taxon>
        <taxon>Bacillati</taxon>
        <taxon>Bacillota</taxon>
        <taxon>Bacilli</taxon>
        <taxon>Bacillales</taxon>
        <taxon>Bacillaceae</taxon>
        <taxon>Evansella</taxon>
    </lineage>
</organism>
<dbReference type="InterPro" id="IPR006667">
    <property type="entry name" value="SLC41_membr_dom"/>
</dbReference>
<sequence length="455" mass="50922">MKKTLNIKNREEFTYYLFLYLKKNEKENFRTEFMELHPTDQIDIFKQMSKEKRKRVYDYLEPIEFAEIFQGLSLTEQKTVFAELEDEFALNMLNELAADDITDFFGQIPDSVASYLLSRMDKKEANNIKLLLSYKEDTAGSIMTTEFITLSAKDNVTAVMEKLREEGMDAETIYYLYVTNEEDKLIGIVSLRELIISPSDELVENIMKEQVISVSAFADQEEVSTIIKDYDLLAVPVVTSEEKIIGIVTVDDIIDVMEEETTEEIGQFAAVKGALDLNVNAFTATKKRLPWLILLLFIGMLTAGLIGGFEGTLAEVAILAIFIPLIADMAGNTGTQSLAIVVRGLALEKLDRKSIIKLLKRETLTGFMMGIVCGIIVTFITLILPNTSLTLGFIVGISLFITILVSTLTGTVIPLIIDRFKIDPAVASGPFITTINDIVGLFVYFSIATSLINYL</sequence>
<dbReference type="RefSeq" id="WP_307328437.1">
    <property type="nucleotide sequence ID" value="NZ_JAUSUG010000016.1"/>
</dbReference>
<dbReference type="Gene3D" id="3.10.580.10">
    <property type="entry name" value="CBS-domain"/>
    <property type="match status" value="1"/>
</dbReference>
<keyword evidence="9" id="KW-1003">Cell membrane</keyword>
<dbReference type="InterPro" id="IPR038076">
    <property type="entry name" value="MgtE_N_sf"/>
</dbReference>
<evidence type="ECO:0000256" key="1">
    <source>
        <dbReference type="ARBA" id="ARBA00004141"/>
    </source>
</evidence>
<keyword evidence="7 9" id="KW-0472">Membrane</keyword>
<comment type="subcellular location">
    <subcellularLocation>
        <location evidence="9">Cell membrane</location>
        <topology evidence="9">Multi-pass membrane protein</topology>
    </subcellularLocation>
    <subcellularLocation>
        <location evidence="1">Membrane</location>
        <topology evidence="1">Multi-pass membrane protein</topology>
    </subcellularLocation>
</comment>
<dbReference type="CDD" id="cd04606">
    <property type="entry name" value="CBS_pair_Mg_transporter"/>
    <property type="match status" value="1"/>
</dbReference>
<dbReference type="PANTHER" id="PTHR43773">
    <property type="entry name" value="MAGNESIUM TRANSPORTER MGTE"/>
    <property type="match status" value="1"/>
</dbReference>
<evidence type="ECO:0000259" key="10">
    <source>
        <dbReference type="PROSITE" id="PS51371"/>
    </source>
</evidence>
<dbReference type="InterPro" id="IPR006669">
    <property type="entry name" value="MgtE_transporter"/>
</dbReference>
<keyword evidence="5 9" id="KW-0460">Magnesium</keyword>
<dbReference type="PANTHER" id="PTHR43773:SF1">
    <property type="entry name" value="MAGNESIUM TRANSPORTER MGTE"/>
    <property type="match status" value="1"/>
</dbReference>
<evidence type="ECO:0000256" key="7">
    <source>
        <dbReference type="ARBA" id="ARBA00023136"/>
    </source>
</evidence>
<evidence type="ECO:0000256" key="5">
    <source>
        <dbReference type="ARBA" id="ARBA00022842"/>
    </source>
</evidence>
<feature type="transmembrane region" description="Helical" evidence="9">
    <location>
        <begin position="390"/>
        <end position="417"/>
    </location>
</feature>
<evidence type="ECO:0000256" key="4">
    <source>
        <dbReference type="ARBA" id="ARBA00022692"/>
    </source>
</evidence>
<keyword evidence="12" id="KW-1185">Reference proteome</keyword>